<feature type="transmembrane region" description="Helical" evidence="1">
    <location>
        <begin position="26"/>
        <end position="44"/>
    </location>
</feature>
<name>A0ABS3JDI2_9BACT</name>
<accession>A0ABS3JDI2</accession>
<keyword evidence="3" id="KW-1185">Reference proteome</keyword>
<comment type="caution">
    <text evidence="2">The sequence shown here is derived from an EMBL/GenBank/DDBJ whole genome shotgun (WGS) entry which is preliminary data.</text>
</comment>
<keyword evidence="1" id="KW-0472">Membrane</keyword>
<organism evidence="2 3">
    <name type="scientific">Fibrella forsythiae</name>
    <dbReference type="NCBI Taxonomy" id="2817061"/>
    <lineage>
        <taxon>Bacteria</taxon>
        <taxon>Pseudomonadati</taxon>
        <taxon>Bacteroidota</taxon>
        <taxon>Cytophagia</taxon>
        <taxon>Cytophagales</taxon>
        <taxon>Spirosomataceae</taxon>
        <taxon>Fibrella</taxon>
    </lineage>
</organism>
<gene>
    <name evidence="2" type="ORF">J2I46_02855</name>
</gene>
<dbReference type="RefSeq" id="WP_207327411.1">
    <property type="nucleotide sequence ID" value="NZ_JAFMYW010000001.1"/>
</dbReference>
<reference evidence="2 3" key="1">
    <citation type="submission" date="2021-03" db="EMBL/GenBank/DDBJ databases">
        <title>Fibrella sp. HMF5405 genome sequencing and assembly.</title>
        <authorList>
            <person name="Kang H."/>
            <person name="Kim H."/>
            <person name="Bae S."/>
            <person name="Joh K."/>
        </authorList>
    </citation>
    <scope>NUCLEOTIDE SEQUENCE [LARGE SCALE GENOMIC DNA]</scope>
    <source>
        <strain evidence="2 3">HMF5405</strain>
    </source>
</reference>
<proteinExistence type="predicted"/>
<evidence type="ECO:0000313" key="3">
    <source>
        <dbReference type="Proteomes" id="UP000664628"/>
    </source>
</evidence>
<sequence>MLNKIYELLGDIKSQNEVSFLQKGDFWISLFFNFLGLYLAYLAYKEANRAKEAAEEAANSVRAVGVSLGLSEIAYQLERIDINIQYTTCRTLLSETHRKTRQLTATYKNDPELSIIINKVESTLGQIEVALYDVRPINETVISPLHSVYWAIECFSSPLVGHLGELIGAVAKRTQP</sequence>
<protein>
    <submittedName>
        <fullName evidence="2">Uncharacterized protein</fullName>
    </submittedName>
</protein>
<keyword evidence="1" id="KW-1133">Transmembrane helix</keyword>
<evidence type="ECO:0000256" key="1">
    <source>
        <dbReference type="SAM" id="Phobius"/>
    </source>
</evidence>
<dbReference type="Proteomes" id="UP000664628">
    <property type="component" value="Unassembled WGS sequence"/>
</dbReference>
<keyword evidence="1" id="KW-0812">Transmembrane</keyword>
<dbReference type="EMBL" id="JAFMYW010000001">
    <property type="protein sequence ID" value="MBO0947503.1"/>
    <property type="molecule type" value="Genomic_DNA"/>
</dbReference>
<evidence type="ECO:0000313" key="2">
    <source>
        <dbReference type="EMBL" id="MBO0947503.1"/>
    </source>
</evidence>